<accession>A0ABQ2KQF6</accession>
<comment type="caution">
    <text evidence="2">The sequence shown here is derived from an EMBL/GenBank/DDBJ whole genome shotgun (WGS) entry which is preliminary data.</text>
</comment>
<keyword evidence="1" id="KW-0472">Membrane</keyword>
<sequence>MARERRWLYREVTRHSVASLVAGVFASVAVAVHAAGGGRLDHIGTTIVALTLVFGAYGPAFLWLSGLAFAGLSGDRLRARVRRSEERSRFVRWLYLGGPRSWALLIVLIGVVSVVLLATRGDADLLVLASCVVGVVGTWVLLVAIFAIEHMRGWAERGGLAFPGEGSRGFADFVYLSVQLSTTFSSADVALETTDARRLATLQSVVAFAYNAVVIAVLASLLVSIAG</sequence>
<feature type="transmembrane region" description="Helical" evidence="1">
    <location>
        <begin position="47"/>
        <end position="72"/>
    </location>
</feature>
<dbReference type="Proteomes" id="UP000626982">
    <property type="component" value="Unassembled WGS sequence"/>
</dbReference>
<organism evidence="2 3">
    <name type="scientific">Agrococcus terreus</name>
    <dbReference type="NCBI Taxonomy" id="574649"/>
    <lineage>
        <taxon>Bacteria</taxon>
        <taxon>Bacillati</taxon>
        <taxon>Actinomycetota</taxon>
        <taxon>Actinomycetes</taxon>
        <taxon>Micrococcales</taxon>
        <taxon>Microbacteriaceae</taxon>
        <taxon>Agrococcus</taxon>
    </lineage>
</organism>
<protein>
    <recommendedName>
        <fullName evidence="4">DUF1345 domain-containing protein</fullName>
    </recommendedName>
</protein>
<feature type="transmembrane region" description="Helical" evidence="1">
    <location>
        <begin position="12"/>
        <end position="35"/>
    </location>
</feature>
<evidence type="ECO:0000313" key="3">
    <source>
        <dbReference type="Proteomes" id="UP000626982"/>
    </source>
</evidence>
<dbReference type="EMBL" id="BMLM01000002">
    <property type="protein sequence ID" value="GGN89634.1"/>
    <property type="molecule type" value="Genomic_DNA"/>
</dbReference>
<feature type="transmembrane region" description="Helical" evidence="1">
    <location>
        <begin position="93"/>
        <end position="119"/>
    </location>
</feature>
<feature type="transmembrane region" description="Helical" evidence="1">
    <location>
        <begin position="205"/>
        <end position="226"/>
    </location>
</feature>
<gene>
    <name evidence="2" type="ORF">GCM10010968_26510</name>
</gene>
<keyword evidence="1" id="KW-0812">Transmembrane</keyword>
<feature type="transmembrane region" description="Helical" evidence="1">
    <location>
        <begin position="125"/>
        <end position="148"/>
    </location>
</feature>
<dbReference type="InterPro" id="IPR009781">
    <property type="entry name" value="DUF1345"/>
</dbReference>
<name>A0ABQ2KQF6_9MICO</name>
<evidence type="ECO:0000256" key="1">
    <source>
        <dbReference type="SAM" id="Phobius"/>
    </source>
</evidence>
<reference evidence="3" key="1">
    <citation type="journal article" date="2019" name="Int. J. Syst. Evol. Microbiol.">
        <title>The Global Catalogue of Microorganisms (GCM) 10K type strain sequencing project: providing services to taxonomists for standard genome sequencing and annotation.</title>
        <authorList>
            <consortium name="The Broad Institute Genomics Platform"/>
            <consortium name="The Broad Institute Genome Sequencing Center for Infectious Disease"/>
            <person name="Wu L."/>
            <person name="Ma J."/>
        </authorList>
    </citation>
    <scope>NUCLEOTIDE SEQUENCE [LARGE SCALE GENOMIC DNA]</scope>
    <source>
        <strain evidence="3">CGMCC 1.6960</strain>
    </source>
</reference>
<proteinExistence type="predicted"/>
<keyword evidence="3" id="KW-1185">Reference proteome</keyword>
<evidence type="ECO:0008006" key="4">
    <source>
        <dbReference type="Google" id="ProtNLM"/>
    </source>
</evidence>
<dbReference type="RefSeq" id="WP_188718765.1">
    <property type="nucleotide sequence ID" value="NZ_BAABBD010000004.1"/>
</dbReference>
<evidence type="ECO:0000313" key="2">
    <source>
        <dbReference type="EMBL" id="GGN89634.1"/>
    </source>
</evidence>
<dbReference type="Pfam" id="PF07077">
    <property type="entry name" value="DUF1345"/>
    <property type="match status" value="1"/>
</dbReference>
<keyword evidence="1" id="KW-1133">Transmembrane helix</keyword>